<keyword evidence="2" id="KW-1185">Reference proteome</keyword>
<dbReference type="Proteomes" id="UP000024635">
    <property type="component" value="Unassembled WGS sequence"/>
</dbReference>
<evidence type="ECO:0000313" key="2">
    <source>
        <dbReference type="Proteomes" id="UP000024635"/>
    </source>
</evidence>
<dbReference type="EMBL" id="JARK01000418">
    <property type="protein sequence ID" value="EYC37171.1"/>
    <property type="molecule type" value="Genomic_DNA"/>
</dbReference>
<reference evidence="2" key="1">
    <citation type="journal article" date="2015" name="Nat. Genet.">
        <title>The genome and transcriptome of the zoonotic hookworm Ancylostoma ceylanicum identify infection-specific gene families.</title>
        <authorList>
            <person name="Schwarz E.M."/>
            <person name="Hu Y."/>
            <person name="Antoshechkin I."/>
            <person name="Miller M.M."/>
            <person name="Sternberg P.W."/>
            <person name="Aroian R.V."/>
        </authorList>
    </citation>
    <scope>NUCLEOTIDE SEQUENCE</scope>
    <source>
        <strain evidence="2">HY135</strain>
    </source>
</reference>
<dbReference type="AlphaFoldDB" id="A0A016WC41"/>
<comment type="caution">
    <text evidence="1">The sequence shown here is derived from an EMBL/GenBank/DDBJ whole genome shotgun (WGS) entry which is preliminary data.</text>
</comment>
<accession>A0A016WC41</accession>
<name>A0A016WC41_9BILA</name>
<proteinExistence type="predicted"/>
<sequence length="115" mass="13510">MTRALIVPQERQRYVGVVMVRRLERVPLQDLKRFNCIPIRIPVTSGYSCFFSIPSFEGSHCNLYNVINDDDDDMKNRRNAAEMFIRLPKRGTTQRSRKSTRIVNFSLRKTFVVLN</sequence>
<gene>
    <name evidence="1" type="primary">Acey_s0818.g2517</name>
    <name evidence="1" type="ORF">Y032_0818g2517</name>
</gene>
<evidence type="ECO:0000313" key="1">
    <source>
        <dbReference type="EMBL" id="EYC37171.1"/>
    </source>
</evidence>
<organism evidence="1 2">
    <name type="scientific">Ancylostoma ceylanicum</name>
    <dbReference type="NCBI Taxonomy" id="53326"/>
    <lineage>
        <taxon>Eukaryota</taxon>
        <taxon>Metazoa</taxon>
        <taxon>Ecdysozoa</taxon>
        <taxon>Nematoda</taxon>
        <taxon>Chromadorea</taxon>
        <taxon>Rhabditida</taxon>
        <taxon>Rhabditina</taxon>
        <taxon>Rhabditomorpha</taxon>
        <taxon>Strongyloidea</taxon>
        <taxon>Ancylostomatidae</taxon>
        <taxon>Ancylostomatinae</taxon>
        <taxon>Ancylostoma</taxon>
    </lineage>
</organism>
<protein>
    <submittedName>
        <fullName evidence="1">Uncharacterized protein</fullName>
    </submittedName>
</protein>